<evidence type="ECO:0000256" key="10">
    <source>
        <dbReference type="ARBA" id="ARBA00023316"/>
    </source>
</evidence>
<dbReference type="Pfam" id="PF01098">
    <property type="entry name" value="FTSW_RODA_SPOVE"/>
    <property type="match status" value="1"/>
</dbReference>
<dbReference type="GO" id="GO:0051301">
    <property type="term" value="P:cell division"/>
    <property type="evidence" value="ECO:0007669"/>
    <property type="project" value="InterPro"/>
</dbReference>
<dbReference type="RefSeq" id="WP_039741115.1">
    <property type="nucleotide sequence ID" value="NZ_CP009788.1"/>
</dbReference>
<dbReference type="HAMAP" id="MF_02079">
    <property type="entry name" value="PGT_RodA"/>
    <property type="match status" value="1"/>
</dbReference>
<evidence type="ECO:0000256" key="2">
    <source>
        <dbReference type="ARBA" id="ARBA00022475"/>
    </source>
</evidence>
<evidence type="ECO:0000256" key="3">
    <source>
        <dbReference type="ARBA" id="ARBA00022676"/>
    </source>
</evidence>
<dbReference type="AlphaFoldDB" id="A0A0B5B8J3"/>
<dbReference type="Proteomes" id="UP000057609">
    <property type="component" value="Chromosome"/>
</dbReference>
<dbReference type="GO" id="GO:0032153">
    <property type="term" value="C:cell division site"/>
    <property type="evidence" value="ECO:0007669"/>
    <property type="project" value="TreeGrafter"/>
</dbReference>
<dbReference type="GO" id="GO:0005886">
    <property type="term" value="C:plasma membrane"/>
    <property type="evidence" value="ECO:0007669"/>
    <property type="project" value="UniProtKB-SubCell"/>
</dbReference>
<dbReference type="UniPathway" id="UPA00219"/>
<evidence type="ECO:0000256" key="7">
    <source>
        <dbReference type="ARBA" id="ARBA00022984"/>
    </source>
</evidence>
<evidence type="ECO:0000256" key="6">
    <source>
        <dbReference type="ARBA" id="ARBA00022960"/>
    </source>
</evidence>
<organism evidence="12 13">
    <name type="scientific">Geobacter pickeringii</name>
    <dbReference type="NCBI Taxonomy" id="345632"/>
    <lineage>
        <taxon>Bacteria</taxon>
        <taxon>Pseudomonadati</taxon>
        <taxon>Thermodesulfobacteriota</taxon>
        <taxon>Desulfuromonadia</taxon>
        <taxon>Geobacterales</taxon>
        <taxon>Geobacteraceae</taxon>
        <taxon>Geobacter</taxon>
    </lineage>
</organism>
<evidence type="ECO:0000256" key="4">
    <source>
        <dbReference type="ARBA" id="ARBA00022679"/>
    </source>
</evidence>
<dbReference type="EC" id="2.4.99.28" evidence="11"/>
<dbReference type="PANTHER" id="PTHR30474:SF1">
    <property type="entry name" value="PEPTIDOGLYCAN GLYCOSYLTRANSFERASE MRDB"/>
    <property type="match status" value="1"/>
</dbReference>
<feature type="transmembrane region" description="Helical" evidence="11">
    <location>
        <begin position="184"/>
        <end position="202"/>
    </location>
</feature>
<keyword evidence="5 11" id="KW-0812">Transmembrane</keyword>
<dbReference type="STRING" id="345632.GPICK_05320"/>
<dbReference type="GO" id="GO:0015648">
    <property type="term" value="F:lipid-linked peptidoglycan transporter activity"/>
    <property type="evidence" value="ECO:0007669"/>
    <property type="project" value="TreeGrafter"/>
</dbReference>
<feature type="transmembrane region" description="Helical" evidence="11">
    <location>
        <begin position="304"/>
        <end position="332"/>
    </location>
</feature>
<comment type="function">
    <text evidence="11">Peptidoglycan polymerase that is essential for cell wall elongation.</text>
</comment>
<dbReference type="KEGG" id="gpi:GPICK_05320"/>
<dbReference type="NCBIfam" id="NF037961">
    <property type="entry name" value="RodA_shape"/>
    <property type="match status" value="1"/>
</dbReference>
<dbReference type="InterPro" id="IPR001182">
    <property type="entry name" value="FtsW/RodA"/>
</dbReference>
<dbReference type="NCBIfam" id="TIGR02210">
    <property type="entry name" value="rodA_shape"/>
    <property type="match status" value="1"/>
</dbReference>
<dbReference type="GO" id="GO:0009252">
    <property type="term" value="P:peptidoglycan biosynthetic process"/>
    <property type="evidence" value="ECO:0007669"/>
    <property type="project" value="UniProtKB-UniRule"/>
</dbReference>
<feature type="transmembrane region" description="Helical" evidence="11">
    <location>
        <begin position="160"/>
        <end position="177"/>
    </location>
</feature>
<dbReference type="GO" id="GO:0008955">
    <property type="term" value="F:peptidoglycan glycosyltransferase activity"/>
    <property type="evidence" value="ECO:0007669"/>
    <property type="project" value="UniProtKB-UniRule"/>
</dbReference>
<dbReference type="InterPro" id="IPR011923">
    <property type="entry name" value="RodA/MrdB"/>
</dbReference>
<keyword evidence="10 11" id="KW-0961">Cell wall biogenesis/degradation</keyword>
<sequence length="366" mass="40636">MIDRRLITNFDWTLLGIVLVVCAAGVVNIYSASASYAVAGTPFFVKQLYWIVAGLFLVVVVCSLDYHLLEDVSYWFYGLLCFLLLIVLVVGKTSMGATRWLHLGFFSIQPSEPMKIVTIMTLARFFSNYSTAGGVTLKDFAYPSFFLGIPALLIMKQPDLGTAILVILIACSMFAYVGVRLSALVTCLVSAVPAIYLAWHYYLRDYQKNRILNFLDPERDPLGSGYHLIQSKIAIGSGGVLGKGFMQGTQAQLRFLPEQHTDFAFSVFAEEWGFIGCLVLLLFYLFLVFWGLHIASRCNDRFGSLMAVGVTAMLFWHIVINIGMVIGIFPVVGVPLPLFSYGGTSMITSMVGVGILLNISMRRFMF</sequence>
<feature type="transmembrane region" description="Helical" evidence="11">
    <location>
        <begin position="12"/>
        <end position="36"/>
    </location>
</feature>
<keyword evidence="4 11" id="KW-0808">Transferase</keyword>
<gene>
    <name evidence="11" type="primary">rodA</name>
    <name evidence="12" type="ORF">GPICK_05320</name>
</gene>
<protein>
    <recommendedName>
        <fullName evidence="11">Peptidoglycan glycosyltransferase RodA</fullName>
        <shortName evidence="11">PGT</shortName>
        <ecNumber evidence="11">2.4.99.28</ecNumber>
    </recommendedName>
    <alternativeName>
        <fullName evidence="11">Cell elongation protein RodA</fullName>
    </alternativeName>
    <alternativeName>
        <fullName evidence="11">Cell wall polymerase</fullName>
    </alternativeName>
    <alternativeName>
        <fullName evidence="11">Peptidoglycan polymerase</fullName>
        <shortName evidence="11">PG polymerase</shortName>
    </alternativeName>
</protein>
<keyword evidence="2 11" id="KW-1003">Cell membrane</keyword>
<proteinExistence type="inferred from homology"/>
<evidence type="ECO:0000313" key="12">
    <source>
        <dbReference type="EMBL" id="AJE02862.1"/>
    </source>
</evidence>
<dbReference type="GO" id="GO:0008360">
    <property type="term" value="P:regulation of cell shape"/>
    <property type="evidence" value="ECO:0007669"/>
    <property type="project" value="UniProtKB-KW"/>
</dbReference>
<dbReference type="PANTHER" id="PTHR30474">
    <property type="entry name" value="CELL CYCLE PROTEIN"/>
    <property type="match status" value="1"/>
</dbReference>
<comment type="pathway">
    <text evidence="11">Cell wall biogenesis; peptidoglycan biosynthesis.</text>
</comment>
<dbReference type="InterPro" id="IPR018365">
    <property type="entry name" value="Cell_cycle_FtsW-rel_CS"/>
</dbReference>
<keyword evidence="9 11" id="KW-0472">Membrane</keyword>
<dbReference type="EMBL" id="CP009788">
    <property type="protein sequence ID" value="AJE02862.1"/>
    <property type="molecule type" value="Genomic_DNA"/>
</dbReference>
<keyword evidence="7 11" id="KW-0573">Peptidoglycan synthesis</keyword>
<dbReference type="HOGENOM" id="CLU_029243_2_2_7"/>
<comment type="catalytic activity">
    <reaction evidence="11">
        <text>[GlcNAc-(1-&gt;4)-Mur2Ac(oyl-L-Ala-gamma-D-Glu-L-Lys-D-Ala-D-Ala)](n)-di-trans,octa-cis-undecaprenyl diphosphate + beta-D-GlcNAc-(1-&gt;4)-Mur2Ac(oyl-L-Ala-gamma-D-Glu-L-Lys-D-Ala-D-Ala)-di-trans,octa-cis-undecaprenyl diphosphate = [GlcNAc-(1-&gt;4)-Mur2Ac(oyl-L-Ala-gamma-D-Glu-L-Lys-D-Ala-D-Ala)](n+1)-di-trans,octa-cis-undecaprenyl diphosphate + di-trans,octa-cis-undecaprenyl diphosphate + H(+)</text>
        <dbReference type="Rhea" id="RHEA:23708"/>
        <dbReference type="Rhea" id="RHEA-COMP:9602"/>
        <dbReference type="Rhea" id="RHEA-COMP:9603"/>
        <dbReference type="ChEBI" id="CHEBI:15378"/>
        <dbReference type="ChEBI" id="CHEBI:58405"/>
        <dbReference type="ChEBI" id="CHEBI:60033"/>
        <dbReference type="ChEBI" id="CHEBI:78435"/>
        <dbReference type="EC" id="2.4.99.28"/>
    </reaction>
</comment>
<dbReference type="GO" id="GO:0071555">
    <property type="term" value="P:cell wall organization"/>
    <property type="evidence" value="ECO:0007669"/>
    <property type="project" value="UniProtKB-KW"/>
</dbReference>
<reference evidence="12 13" key="1">
    <citation type="journal article" date="2015" name="Genome Announc.">
        <title>Complete Genome of Geobacter pickeringii G13T, a Metal-Reducing Isolate from Sedimentary Kaolin Deposits.</title>
        <authorList>
            <person name="Badalamenti J.P."/>
            <person name="Bond D.R."/>
        </authorList>
    </citation>
    <scope>NUCLEOTIDE SEQUENCE [LARGE SCALE GENOMIC DNA]</scope>
    <source>
        <strain evidence="12 13">G13</strain>
    </source>
</reference>
<dbReference type="PROSITE" id="PS00428">
    <property type="entry name" value="FTSW_RODA_SPOVE"/>
    <property type="match status" value="1"/>
</dbReference>
<keyword evidence="3 11" id="KW-0328">Glycosyltransferase</keyword>
<evidence type="ECO:0000256" key="5">
    <source>
        <dbReference type="ARBA" id="ARBA00022692"/>
    </source>
</evidence>
<feature type="transmembrane region" description="Helical" evidence="11">
    <location>
        <begin position="74"/>
        <end position="95"/>
    </location>
</feature>
<dbReference type="OrthoDB" id="9768187at2"/>
<keyword evidence="13" id="KW-1185">Reference proteome</keyword>
<keyword evidence="8 11" id="KW-1133">Transmembrane helix</keyword>
<feature type="transmembrane region" description="Helical" evidence="11">
    <location>
        <begin position="338"/>
        <end position="359"/>
    </location>
</feature>
<evidence type="ECO:0000256" key="11">
    <source>
        <dbReference type="HAMAP-Rule" id="MF_02079"/>
    </source>
</evidence>
<evidence type="ECO:0000256" key="1">
    <source>
        <dbReference type="ARBA" id="ARBA00004141"/>
    </source>
</evidence>
<feature type="transmembrane region" description="Helical" evidence="11">
    <location>
        <begin position="272"/>
        <end position="292"/>
    </location>
</feature>
<evidence type="ECO:0000313" key="13">
    <source>
        <dbReference type="Proteomes" id="UP000057609"/>
    </source>
</evidence>
<evidence type="ECO:0000256" key="9">
    <source>
        <dbReference type="ARBA" id="ARBA00023136"/>
    </source>
</evidence>
<keyword evidence="6 11" id="KW-0133">Cell shape</keyword>
<comment type="subcellular location">
    <subcellularLocation>
        <location evidence="11">Cell membrane</location>
        <topology evidence="11">Multi-pass membrane protein</topology>
    </subcellularLocation>
    <subcellularLocation>
        <location evidence="1">Membrane</location>
        <topology evidence="1">Multi-pass membrane protein</topology>
    </subcellularLocation>
</comment>
<feature type="transmembrane region" description="Helical" evidence="11">
    <location>
        <begin position="48"/>
        <end position="68"/>
    </location>
</feature>
<evidence type="ECO:0000256" key="8">
    <source>
        <dbReference type="ARBA" id="ARBA00022989"/>
    </source>
</evidence>
<comment type="similarity">
    <text evidence="11">Belongs to the SEDS family. MrdB/RodA subfamily.</text>
</comment>
<accession>A0A0B5B8J3</accession>
<name>A0A0B5B8J3_9BACT</name>